<evidence type="ECO:0000313" key="3">
    <source>
        <dbReference type="Proteomes" id="UP000708208"/>
    </source>
</evidence>
<proteinExistence type="predicted"/>
<dbReference type="OrthoDB" id="1621027at2759"/>
<dbReference type="EMBL" id="CAJVCH010147010">
    <property type="protein sequence ID" value="CAG7727318.1"/>
    <property type="molecule type" value="Genomic_DNA"/>
</dbReference>
<dbReference type="GO" id="GO:0004617">
    <property type="term" value="F:phosphoglycerate dehydrogenase activity"/>
    <property type="evidence" value="ECO:0007669"/>
    <property type="project" value="TreeGrafter"/>
</dbReference>
<protein>
    <recommendedName>
        <fullName evidence="1">D-isomer specific 2-hydroxyacid dehydrogenase catalytic domain-containing protein</fullName>
    </recommendedName>
</protein>
<dbReference type="InterPro" id="IPR006139">
    <property type="entry name" value="D-isomer_2_OHA_DH_cat_dom"/>
</dbReference>
<dbReference type="PANTHER" id="PTHR42938">
    <property type="entry name" value="FORMATE DEHYDROGENASE 1"/>
    <property type="match status" value="1"/>
</dbReference>
<dbReference type="FunFam" id="3.40.50.720:FF:000038">
    <property type="entry name" value="D-3-phosphoglycerate dehydrogenase"/>
    <property type="match status" value="1"/>
</dbReference>
<accession>A0A8J2K0H2</accession>
<organism evidence="2 3">
    <name type="scientific">Allacma fusca</name>
    <dbReference type="NCBI Taxonomy" id="39272"/>
    <lineage>
        <taxon>Eukaryota</taxon>
        <taxon>Metazoa</taxon>
        <taxon>Ecdysozoa</taxon>
        <taxon>Arthropoda</taxon>
        <taxon>Hexapoda</taxon>
        <taxon>Collembola</taxon>
        <taxon>Symphypleona</taxon>
        <taxon>Sminthuridae</taxon>
        <taxon>Allacma</taxon>
    </lineage>
</organism>
<keyword evidence="3" id="KW-1185">Reference proteome</keyword>
<feature type="domain" description="D-isomer specific 2-hydroxyacid dehydrogenase catalytic" evidence="1">
    <location>
        <begin position="5"/>
        <end position="105"/>
    </location>
</feature>
<dbReference type="Pfam" id="PF00389">
    <property type="entry name" value="2-Hacid_dh"/>
    <property type="match status" value="1"/>
</dbReference>
<name>A0A8J2K0H2_9HEXA</name>
<dbReference type="AlphaFoldDB" id="A0A8J2K0H2"/>
<dbReference type="PANTHER" id="PTHR42938:SF22">
    <property type="entry name" value="D-3-PHOSPHOGLYCERATE DEHYDROGENASE"/>
    <property type="match status" value="1"/>
</dbReference>
<reference evidence="2" key="1">
    <citation type="submission" date="2021-06" db="EMBL/GenBank/DDBJ databases">
        <authorList>
            <person name="Hodson N. C."/>
            <person name="Mongue J. A."/>
            <person name="Jaron S. K."/>
        </authorList>
    </citation>
    <scope>NUCLEOTIDE SEQUENCE</scope>
</reference>
<comment type="caution">
    <text evidence="2">The sequence shown here is derived from an EMBL/GenBank/DDBJ whole genome shotgun (WGS) entry which is preliminary data.</text>
</comment>
<evidence type="ECO:0000313" key="2">
    <source>
        <dbReference type="EMBL" id="CAG7727318.1"/>
    </source>
</evidence>
<dbReference type="Proteomes" id="UP000708208">
    <property type="component" value="Unassembled WGS sequence"/>
</dbReference>
<dbReference type="GO" id="GO:0051287">
    <property type="term" value="F:NAD binding"/>
    <property type="evidence" value="ECO:0007669"/>
    <property type="project" value="InterPro"/>
</dbReference>
<evidence type="ECO:0000259" key="1">
    <source>
        <dbReference type="Pfam" id="PF00389"/>
    </source>
</evidence>
<gene>
    <name evidence="2" type="ORF">AFUS01_LOCUS16168</name>
</gene>
<sequence length="114" mass="12103">MAAKILISDPVDYVCANTLRSHGFQVDQVKLTKEELLEKIKEYDGLIVRSETKVTAEVLAAATNLKIVGRAGTGVDNVDCVKATELGVIVMNTPGGNTLSAAEHTCALISSMAR</sequence>